<dbReference type="PANTHER" id="PTHR48207:SF3">
    <property type="entry name" value="SUCCINATE--HYDROXYMETHYLGLUTARATE COA-TRANSFERASE"/>
    <property type="match status" value="1"/>
</dbReference>
<organism evidence="2 3">
    <name type="scientific">Brevundimonas subvibrioides</name>
    <dbReference type="NCBI Taxonomy" id="74313"/>
    <lineage>
        <taxon>Bacteria</taxon>
        <taxon>Pseudomonadati</taxon>
        <taxon>Pseudomonadota</taxon>
        <taxon>Alphaproteobacteria</taxon>
        <taxon>Caulobacterales</taxon>
        <taxon>Caulobacteraceae</taxon>
        <taxon>Brevundimonas</taxon>
    </lineage>
</organism>
<name>A0A258HMP4_9CAUL</name>
<keyword evidence="1 2" id="KW-0808">Transferase</keyword>
<dbReference type="Proteomes" id="UP000216147">
    <property type="component" value="Unassembled WGS sequence"/>
</dbReference>
<dbReference type="Pfam" id="PF02515">
    <property type="entry name" value="CoA_transf_3"/>
    <property type="match status" value="1"/>
</dbReference>
<proteinExistence type="predicted"/>
<dbReference type="Gene3D" id="3.30.1540.10">
    <property type="entry name" value="formyl-coa transferase, domain 3"/>
    <property type="match status" value="1"/>
</dbReference>
<dbReference type="InterPro" id="IPR044855">
    <property type="entry name" value="CoA-Trfase_III_dom3_sf"/>
</dbReference>
<accession>A0A258HMP4</accession>
<dbReference type="PANTHER" id="PTHR48207">
    <property type="entry name" value="SUCCINATE--HYDROXYMETHYLGLUTARATE COA-TRANSFERASE"/>
    <property type="match status" value="1"/>
</dbReference>
<dbReference type="InterPro" id="IPR003673">
    <property type="entry name" value="CoA-Trfase_fam_III"/>
</dbReference>
<evidence type="ECO:0000313" key="2">
    <source>
        <dbReference type="EMBL" id="OYX57867.1"/>
    </source>
</evidence>
<sequence length="399" mass="41545">MNASPKPLPRPRPLNGIRVLDLTNVLAGPFCTYQLVLMGAEVIKIEAPGTGDLARVLGADTGLSKALMGASFLAQNAGKKSVVLDLKSTAGKDTFLEMARTADVVVENFRPGVMTRLGLDQAVLREANPGLVYCAISGFGQEGPMRNAPAYDQIIQGLSGAMSITGDDDSAPLRVGYPVADSVGGMTAAFAVAAALVGRERTGEGAFLDVSMLDSTIATMGWVVSNYLIAGQTPTPMGNDNFTAAPSGAFATGDGLLNIAANKQEQFVALARVIGRDDMVDDPRFAEREARKDNRQALTHEIERSLVDRSAGEWEAALNAAGIPAGRVLGVPEALALEQVKGRELVQTLVSDDLPGGQLSVCLGGYRLNGQACTVASPPPVLGADTEALLAGLGREVEA</sequence>
<dbReference type="AlphaFoldDB" id="A0A258HMP4"/>
<evidence type="ECO:0000313" key="3">
    <source>
        <dbReference type="Proteomes" id="UP000216147"/>
    </source>
</evidence>
<dbReference type="GO" id="GO:0008410">
    <property type="term" value="F:CoA-transferase activity"/>
    <property type="evidence" value="ECO:0007669"/>
    <property type="project" value="TreeGrafter"/>
</dbReference>
<dbReference type="EMBL" id="NCEQ01000004">
    <property type="protein sequence ID" value="OYX57867.1"/>
    <property type="molecule type" value="Genomic_DNA"/>
</dbReference>
<dbReference type="InterPro" id="IPR023606">
    <property type="entry name" value="CoA-Trfase_III_dom_1_sf"/>
</dbReference>
<protein>
    <submittedName>
        <fullName evidence="2">CoA transferase</fullName>
    </submittedName>
</protein>
<dbReference type="InterPro" id="IPR050483">
    <property type="entry name" value="CoA-transferase_III_domain"/>
</dbReference>
<comment type="caution">
    <text evidence="2">The sequence shown here is derived from an EMBL/GenBank/DDBJ whole genome shotgun (WGS) entry which is preliminary data.</text>
</comment>
<evidence type="ECO:0000256" key="1">
    <source>
        <dbReference type="ARBA" id="ARBA00022679"/>
    </source>
</evidence>
<dbReference type="Gene3D" id="3.40.50.10540">
    <property type="entry name" value="Crotonobetainyl-coa:carnitine coa-transferase, domain 1"/>
    <property type="match status" value="1"/>
</dbReference>
<reference evidence="2 3" key="1">
    <citation type="submission" date="2017-03" db="EMBL/GenBank/DDBJ databases">
        <title>Lifting the veil on microbial sulfur biogeochemistry in mining wastewaters.</title>
        <authorList>
            <person name="Kantor R.S."/>
            <person name="Colenbrander Nelson T."/>
            <person name="Marshall S."/>
            <person name="Bennett D."/>
            <person name="Apte S."/>
            <person name="Camacho D."/>
            <person name="Thomas B.C."/>
            <person name="Warren L.A."/>
            <person name="Banfield J.F."/>
        </authorList>
    </citation>
    <scope>NUCLEOTIDE SEQUENCE [LARGE SCALE GENOMIC DNA]</scope>
    <source>
        <strain evidence="2">32-68-21</strain>
    </source>
</reference>
<dbReference type="SUPFAM" id="SSF89796">
    <property type="entry name" value="CoA-transferase family III (CaiB/BaiF)"/>
    <property type="match status" value="1"/>
</dbReference>
<gene>
    <name evidence="2" type="ORF">B7Y86_05210</name>
</gene>